<proteinExistence type="predicted"/>
<evidence type="ECO:0000313" key="1">
    <source>
        <dbReference type="EMBL" id="OHB01530.1"/>
    </source>
</evidence>
<dbReference type="AlphaFoldDB" id="A0A1G2TY32"/>
<accession>A0A1G2TY32</accession>
<evidence type="ECO:0000313" key="2">
    <source>
        <dbReference type="Proteomes" id="UP000178404"/>
    </source>
</evidence>
<name>A0A1G2TY32_9BACT</name>
<reference evidence="1 2" key="1">
    <citation type="journal article" date="2016" name="Nat. Commun.">
        <title>Thousands of microbial genomes shed light on interconnected biogeochemical processes in an aquifer system.</title>
        <authorList>
            <person name="Anantharaman K."/>
            <person name="Brown C.T."/>
            <person name="Hug L.A."/>
            <person name="Sharon I."/>
            <person name="Castelle C.J."/>
            <person name="Probst A.J."/>
            <person name="Thomas B.C."/>
            <person name="Singh A."/>
            <person name="Wilkins M.J."/>
            <person name="Karaoz U."/>
            <person name="Brodie E.L."/>
            <person name="Williams K.H."/>
            <person name="Hubbard S.S."/>
            <person name="Banfield J.F."/>
        </authorList>
    </citation>
    <scope>NUCLEOTIDE SEQUENCE [LARGE SCALE GENOMIC DNA]</scope>
</reference>
<sequence>MRFSNYFIKEIDDLGESFDLDPFLPQRGSEERERIFDGITRVIKEVATQNGTVLDEKILIRLTNEFAYCFGINRGRFWDAADLFQPSLAQIGVKRKNYKLIKESKNKEPVWIRKS</sequence>
<gene>
    <name evidence="1" type="ORF">A3A90_01890</name>
</gene>
<protein>
    <submittedName>
        <fullName evidence="1">Uncharacterized protein</fullName>
    </submittedName>
</protein>
<comment type="caution">
    <text evidence="1">The sequence shown here is derived from an EMBL/GenBank/DDBJ whole genome shotgun (WGS) entry which is preliminary data.</text>
</comment>
<organism evidence="1 2">
    <name type="scientific">Candidatus Zambryskibacteria bacterium RIFCSPLOWO2_01_FULL_35_19</name>
    <dbReference type="NCBI Taxonomy" id="1802757"/>
    <lineage>
        <taxon>Bacteria</taxon>
        <taxon>Candidatus Zambryskiibacteriota</taxon>
    </lineage>
</organism>
<dbReference type="Proteomes" id="UP000178404">
    <property type="component" value="Unassembled WGS sequence"/>
</dbReference>
<dbReference type="EMBL" id="MHWA01000013">
    <property type="protein sequence ID" value="OHB01530.1"/>
    <property type="molecule type" value="Genomic_DNA"/>
</dbReference>